<keyword evidence="3" id="KW-1185">Reference proteome</keyword>
<evidence type="ECO:0000313" key="3">
    <source>
        <dbReference type="Proteomes" id="UP001445268"/>
    </source>
</evidence>
<sequence>MRLAILGALGAGLFLAMRTEEAGPGSDTPRGIRNNNPGNLENNGIPWQGLAESQTDSRFYQFTDPVWGIRALARTLKTYRENYGLTTAKDIISRWAPAHENDTESYARAVAGALGTDPYTYISDSPDTRMKLVKAIIKHENGIQPYPDDLIEEGIARAYT</sequence>
<gene>
    <name evidence="2" type="ORF">AAGT77_09555</name>
</gene>
<evidence type="ECO:0000313" key="2">
    <source>
        <dbReference type="EMBL" id="XAF55760.1"/>
    </source>
</evidence>
<proteinExistence type="predicted"/>
<dbReference type="Proteomes" id="UP001445268">
    <property type="component" value="Chromosome"/>
</dbReference>
<name>A0ABZ3E9D4_9GAMM</name>
<feature type="region of interest" description="Disordered" evidence="1">
    <location>
        <begin position="21"/>
        <end position="43"/>
    </location>
</feature>
<feature type="compositionally biased region" description="Low complexity" evidence="1">
    <location>
        <begin position="34"/>
        <end position="43"/>
    </location>
</feature>
<accession>A0ABZ3E9D4</accession>
<reference evidence="2 3" key="1">
    <citation type="submission" date="2024-04" db="EMBL/GenBank/DDBJ databases">
        <title>Marinobacter sp. SBY-1.</title>
        <authorList>
            <person name="Pan C."/>
        </authorList>
    </citation>
    <scope>NUCLEOTIDE SEQUENCE [LARGE SCALE GENOMIC DNA]</scope>
    <source>
        <strain evidence="2 3">SBY-1</strain>
    </source>
</reference>
<protein>
    <submittedName>
        <fullName evidence="2">Structural protein</fullName>
    </submittedName>
</protein>
<dbReference type="RefSeq" id="WP_342632489.1">
    <property type="nucleotide sequence ID" value="NZ_CP152380.1"/>
</dbReference>
<evidence type="ECO:0000256" key="1">
    <source>
        <dbReference type="SAM" id="MobiDB-lite"/>
    </source>
</evidence>
<dbReference type="EMBL" id="CP152380">
    <property type="protein sequence ID" value="XAF55760.1"/>
    <property type="molecule type" value="Genomic_DNA"/>
</dbReference>
<organism evidence="2 3">
    <name type="scientific">Marinobacter alkaliphilus</name>
    <dbReference type="NCBI Taxonomy" id="254719"/>
    <lineage>
        <taxon>Bacteria</taxon>
        <taxon>Pseudomonadati</taxon>
        <taxon>Pseudomonadota</taxon>
        <taxon>Gammaproteobacteria</taxon>
        <taxon>Pseudomonadales</taxon>
        <taxon>Marinobacteraceae</taxon>
        <taxon>Marinobacter</taxon>
    </lineage>
</organism>